<sequence>MAPPTGATALERIVSLTGALAERTPPIARELDPEDAAEAILEQLRAWGYLDTIPGS</sequence>
<evidence type="ECO:0000313" key="1">
    <source>
        <dbReference type="EMBL" id="AGC72658.1"/>
    </source>
</evidence>
<proteinExistence type="predicted"/>
<dbReference type="AlphaFoldDB" id="L7VZU7"/>
<name>L7VZU7_9BACT</name>
<accession>L7VZU7</accession>
<organism evidence="1">
    <name type="scientific">uncultured bacterium A1Q1_fos_2286</name>
    <dbReference type="NCBI Taxonomy" id="1256566"/>
    <lineage>
        <taxon>Bacteria</taxon>
        <taxon>environmental samples</taxon>
    </lineage>
</organism>
<dbReference type="EMBL" id="JX649909">
    <property type="protein sequence ID" value="AGC72658.1"/>
    <property type="molecule type" value="Genomic_DNA"/>
</dbReference>
<protein>
    <submittedName>
        <fullName evidence="1">Uncharacterized protein</fullName>
    </submittedName>
</protein>
<reference evidence="1" key="1">
    <citation type="submission" date="2012-09" db="EMBL/GenBank/DDBJ databases">
        <title>Metagenomic Characterization of a Microbial Community in Wastewater Detects High Levels of Antibiotic Resistance.</title>
        <authorList>
            <person name="Abrams M."/>
            <person name="Caldwell A."/>
            <person name="Vandaei E."/>
            <person name="Lee W."/>
            <person name="Perrott J."/>
            <person name="Khan S.Y."/>
            <person name="Ta J."/>
            <person name="Romero D."/>
            <person name="Nguyen V."/>
            <person name="Pourmand N."/>
            <person name="Ouverney C.C."/>
        </authorList>
    </citation>
    <scope>NUCLEOTIDE SEQUENCE</scope>
</reference>